<evidence type="ECO:0000313" key="5">
    <source>
        <dbReference type="EMBL" id="EFJ17218.1"/>
    </source>
</evidence>
<accession>D8SEK2</accession>
<dbReference type="GO" id="GO:0016787">
    <property type="term" value="F:hydrolase activity"/>
    <property type="evidence" value="ECO:0007669"/>
    <property type="project" value="UniProtKB-KW"/>
</dbReference>
<dbReference type="PANTHER" id="PTHR11472:SF47">
    <property type="entry name" value="FANCONI ANEMIA GROUP J PROTEIN"/>
    <property type="match status" value="1"/>
</dbReference>
<dbReference type="KEGG" id="smo:SELMODRAFT_9067"/>
<dbReference type="eggNOG" id="KOG1132">
    <property type="taxonomic scope" value="Eukaryota"/>
</dbReference>
<dbReference type="PROSITE" id="PS51193">
    <property type="entry name" value="HELICASE_ATP_BIND_2"/>
    <property type="match status" value="1"/>
</dbReference>
<dbReference type="Proteomes" id="UP000001514">
    <property type="component" value="Unassembled WGS sequence"/>
</dbReference>
<keyword evidence="2" id="KW-0378">Hydrolase</keyword>
<dbReference type="InParanoid" id="D8SEK2"/>
<evidence type="ECO:0000259" key="4">
    <source>
        <dbReference type="PROSITE" id="PS51193"/>
    </source>
</evidence>
<feature type="non-terminal residue" evidence="5">
    <location>
        <position position="1"/>
    </location>
</feature>
<dbReference type="InterPro" id="IPR014013">
    <property type="entry name" value="Helic_SF1/SF2_ATP-bd_DinG/Rad3"/>
</dbReference>
<dbReference type="InterPro" id="IPR027417">
    <property type="entry name" value="P-loop_NTPase"/>
</dbReference>
<organism evidence="6">
    <name type="scientific">Selaginella moellendorffii</name>
    <name type="common">Spikemoss</name>
    <dbReference type="NCBI Taxonomy" id="88036"/>
    <lineage>
        <taxon>Eukaryota</taxon>
        <taxon>Viridiplantae</taxon>
        <taxon>Streptophyta</taxon>
        <taxon>Embryophyta</taxon>
        <taxon>Tracheophyta</taxon>
        <taxon>Lycopodiopsida</taxon>
        <taxon>Selaginellales</taxon>
        <taxon>Selaginellaceae</taxon>
        <taxon>Selaginella</taxon>
    </lineage>
</organism>
<evidence type="ECO:0000256" key="1">
    <source>
        <dbReference type="ARBA" id="ARBA00022741"/>
    </source>
</evidence>
<dbReference type="AlphaFoldDB" id="D8SEK2"/>
<gene>
    <name evidence="5" type="ORF">SELMODRAFT_9067</name>
</gene>
<evidence type="ECO:0000256" key="3">
    <source>
        <dbReference type="ARBA" id="ARBA00022840"/>
    </source>
</evidence>
<dbReference type="GO" id="GO:0005524">
    <property type="term" value="F:ATP binding"/>
    <property type="evidence" value="ECO:0007669"/>
    <property type="project" value="UniProtKB-KW"/>
</dbReference>
<name>D8SEK2_SELML</name>
<feature type="domain" description="Helicase ATP-binding" evidence="4">
    <location>
        <begin position="4"/>
        <end position="65"/>
    </location>
</feature>
<protein>
    <recommendedName>
        <fullName evidence="4">Helicase ATP-binding domain-containing protein</fullName>
    </recommendedName>
</protein>
<evidence type="ECO:0000256" key="2">
    <source>
        <dbReference type="ARBA" id="ARBA00022801"/>
    </source>
</evidence>
<dbReference type="HOGENOM" id="CLU_200696_0_0_1"/>
<proteinExistence type="predicted"/>
<dbReference type="Gene3D" id="3.40.50.300">
    <property type="entry name" value="P-loop containing nucleotide triphosphate hydrolases"/>
    <property type="match status" value="1"/>
</dbReference>
<dbReference type="EMBL" id="GL377615">
    <property type="protein sequence ID" value="EFJ17218.1"/>
    <property type="molecule type" value="Genomic_DNA"/>
</dbReference>
<dbReference type="Gramene" id="EFJ17218">
    <property type="protein sequence ID" value="EFJ17218"/>
    <property type="gene ID" value="SELMODRAFT_9067"/>
</dbReference>
<reference evidence="5 6" key="1">
    <citation type="journal article" date="2011" name="Science">
        <title>The Selaginella genome identifies genetic changes associated with the evolution of vascular plants.</title>
        <authorList>
            <person name="Banks J.A."/>
            <person name="Nishiyama T."/>
            <person name="Hasebe M."/>
            <person name="Bowman J.L."/>
            <person name="Gribskov M."/>
            <person name="dePamphilis C."/>
            <person name="Albert V.A."/>
            <person name="Aono N."/>
            <person name="Aoyama T."/>
            <person name="Ambrose B.A."/>
            <person name="Ashton N.W."/>
            <person name="Axtell M.J."/>
            <person name="Barker E."/>
            <person name="Barker M.S."/>
            <person name="Bennetzen J.L."/>
            <person name="Bonawitz N.D."/>
            <person name="Chapple C."/>
            <person name="Cheng C."/>
            <person name="Correa L.G."/>
            <person name="Dacre M."/>
            <person name="DeBarry J."/>
            <person name="Dreyer I."/>
            <person name="Elias M."/>
            <person name="Engstrom E.M."/>
            <person name="Estelle M."/>
            <person name="Feng L."/>
            <person name="Finet C."/>
            <person name="Floyd S.K."/>
            <person name="Frommer W.B."/>
            <person name="Fujita T."/>
            <person name="Gramzow L."/>
            <person name="Gutensohn M."/>
            <person name="Harholt J."/>
            <person name="Hattori M."/>
            <person name="Heyl A."/>
            <person name="Hirai T."/>
            <person name="Hiwatashi Y."/>
            <person name="Ishikawa M."/>
            <person name="Iwata M."/>
            <person name="Karol K.G."/>
            <person name="Koehler B."/>
            <person name="Kolukisaoglu U."/>
            <person name="Kubo M."/>
            <person name="Kurata T."/>
            <person name="Lalonde S."/>
            <person name="Li K."/>
            <person name="Li Y."/>
            <person name="Litt A."/>
            <person name="Lyons E."/>
            <person name="Manning G."/>
            <person name="Maruyama T."/>
            <person name="Michael T.P."/>
            <person name="Mikami K."/>
            <person name="Miyazaki S."/>
            <person name="Morinaga S."/>
            <person name="Murata T."/>
            <person name="Mueller-Roeber B."/>
            <person name="Nelson D.R."/>
            <person name="Obara M."/>
            <person name="Oguri Y."/>
            <person name="Olmstead R.G."/>
            <person name="Onodera N."/>
            <person name="Petersen B.L."/>
            <person name="Pils B."/>
            <person name="Prigge M."/>
            <person name="Rensing S.A."/>
            <person name="Riano-Pachon D.M."/>
            <person name="Roberts A.W."/>
            <person name="Sato Y."/>
            <person name="Scheller H.V."/>
            <person name="Schulz B."/>
            <person name="Schulz C."/>
            <person name="Shakirov E.V."/>
            <person name="Shibagaki N."/>
            <person name="Shinohara N."/>
            <person name="Shippen D.E."/>
            <person name="Soerensen I."/>
            <person name="Sotooka R."/>
            <person name="Sugimoto N."/>
            <person name="Sugita M."/>
            <person name="Sumikawa N."/>
            <person name="Tanurdzic M."/>
            <person name="Theissen G."/>
            <person name="Ulvskov P."/>
            <person name="Wakazuki S."/>
            <person name="Weng J.K."/>
            <person name="Willats W.W."/>
            <person name="Wipf D."/>
            <person name="Wolf P.G."/>
            <person name="Yang L."/>
            <person name="Zimmer A.D."/>
            <person name="Zhu Q."/>
            <person name="Mitros T."/>
            <person name="Hellsten U."/>
            <person name="Loque D."/>
            <person name="Otillar R."/>
            <person name="Salamov A."/>
            <person name="Schmutz J."/>
            <person name="Shapiro H."/>
            <person name="Lindquist E."/>
            <person name="Lucas S."/>
            <person name="Rokhsar D."/>
            <person name="Grigoriev I.V."/>
        </authorList>
    </citation>
    <scope>NUCLEOTIDE SEQUENCE [LARGE SCALE GENOMIC DNA]</scope>
</reference>
<dbReference type="STRING" id="88036.D8SEK2"/>
<keyword evidence="6" id="KW-1185">Reference proteome</keyword>
<keyword evidence="3" id="KW-0067">ATP-binding</keyword>
<evidence type="ECO:0000313" key="6">
    <source>
        <dbReference type="Proteomes" id="UP000001514"/>
    </source>
</evidence>
<dbReference type="PANTHER" id="PTHR11472">
    <property type="entry name" value="DNA REPAIR DEAD HELICASE RAD3/XP-D SUBFAMILY MEMBER"/>
    <property type="match status" value="1"/>
</dbReference>
<sequence>YQICGVKVEFPYRAYGSQLAFMGKVITTLERAFRDPDGHCNALLESPTGSGKSLSLLCAALAWQQ</sequence>
<feature type="non-terminal residue" evidence="5">
    <location>
        <position position="65"/>
    </location>
</feature>
<keyword evidence="1" id="KW-0547">Nucleotide-binding</keyword>
<dbReference type="InterPro" id="IPR045028">
    <property type="entry name" value="DinG/Rad3-like"/>
</dbReference>